<evidence type="ECO:0000256" key="1">
    <source>
        <dbReference type="SAM" id="Phobius"/>
    </source>
</evidence>
<reference evidence="3" key="1">
    <citation type="submission" date="2021-02" db="EMBL/GenBank/DDBJ databases">
        <authorList>
            <person name="Nowell W R."/>
        </authorList>
    </citation>
    <scope>NUCLEOTIDE SEQUENCE</scope>
    <source>
        <strain evidence="3">Ploen Becks lab</strain>
    </source>
</reference>
<gene>
    <name evidence="3" type="ORF">OXX778_LOCUS18480</name>
</gene>
<evidence type="ECO:0000313" key="3">
    <source>
        <dbReference type="EMBL" id="CAF1043748.1"/>
    </source>
</evidence>
<evidence type="ECO:0000256" key="2">
    <source>
        <dbReference type="SAM" id="SignalP"/>
    </source>
</evidence>
<feature type="transmembrane region" description="Helical" evidence="1">
    <location>
        <begin position="451"/>
        <end position="475"/>
    </location>
</feature>
<keyword evidence="1" id="KW-0812">Transmembrane</keyword>
<organism evidence="3 4">
    <name type="scientific">Brachionus calyciflorus</name>
    <dbReference type="NCBI Taxonomy" id="104777"/>
    <lineage>
        <taxon>Eukaryota</taxon>
        <taxon>Metazoa</taxon>
        <taxon>Spiralia</taxon>
        <taxon>Gnathifera</taxon>
        <taxon>Rotifera</taxon>
        <taxon>Eurotatoria</taxon>
        <taxon>Monogononta</taxon>
        <taxon>Pseudotrocha</taxon>
        <taxon>Ploima</taxon>
        <taxon>Brachionidae</taxon>
        <taxon>Brachionus</taxon>
    </lineage>
</organism>
<keyword evidence="4" id="KW-1185">Reference proteome</keyword>
<accession>A0A814K2T9</accession>
<dbReference type="Proteomes" id="UP000663879">
    <property type="component" value="Unassembled WGS sequence"/>
</dbReference>
<dbReference type="EMBL" id="CAJNOC010005143">
    <property type="protein sequence ID" value="CAF1043748.1"/>
    <property type="molecule type" value="Genomic_DNA"/>
</dbReference>
<proteinExistence type="predicted"/>
<keyword evidence="1" id="KW-1133">Transmembrane helix</keyword>
<protein>
    <recommendedName>
        <fullName evidence="5">G-protein coupled receptors family 1 profile domain-containing protein</fullName>
    </recommendedName>
</protein>
<dbReference type="OrthoDB" id="10231212at2759"/>
<feature type="signal peptide" evidence="2">
    <location>
        <begin position="1"/>
        <end position="17"/>
    </location>
</feature>
<feature type="transmembrane region" description="Helical" evidence="1">
    <location>
        <begin position="411"/>
        <end position="439"/>
    </location>
</feature>
<evidence type="ECO:0000313" key="4">
    <source>
        <dbReference type="Proteomes" id="UP000663879"/>
    </source>
</evidence>
<evidence type="ECO:0008006" key="5">
    <source>
        <dbReference type="Google" id="ProtNLM"/>
    </source>
</evidence>
<comment type="caution">
    <text evidence="3">The sequence shown here is derived from an EMBL/GenBank/DDBJ whole genome shotgun (WGS) entry which is preliminary data.</text>
</comment>
<name>A0A814K2T9_9BILA</name>
<feature type="transmembrane region" description="Helical" evidence="1">
    <location>
        <begin position="498"/>
        <end position="523"/>
    </location>
</feature>
<keyword evidence="1" id="KW-0472">Membrane</keyword>
<feature type="chain" id="PRO_5032450836" description="G-protein coupled receptors family 1 profile domain-containing protein" evidence="2">
    <location>
        <begin position="18"/>
        <end position="762"/>
    </location>
</feature>
<dbReference type="Gene3D" id="1.20.1070.10">
    <property type="entry name" value="Rhodopsin 7-helix transmembrane proteins"/>
    <property type="match status" value="1"/>
</dbReference>
<feature type="transmembrane region" description="Helical" evidence="1">
    <location>
        <begin position="661"/>
        <end position="684"/>
    </location>
</feature>
<dbReference type="AlphaFoldDB" id="A0A814K2T9"/>
<feature type="transmembrane region" description="Helical" evidence="1">
    <location>
        <begin position="544"/>
        <end position="565"/>
    </location>
</feature>
<sequence length="762" mass="90283">MIVKLISILNLVLLVSNEHCSLFDSFSRIYYEHFNDLNGDYYLKTIDLRNFKNFSEIDFNCLDQKKSKVNTINLIPMKPLSLDKNLNTSVLSSLVETIRFQNLNSFDLNTYFFRNFFVYIRAEFFYSKFKILQNEQDLCDQNLNNYDSYSKFSAIKFALVTYSKNTCPLIFDFLIISELIFYGISDIFIKKNILGFRNLENTTQNYQISSLSLHIFKSKLTRDLIDHNLFNNTESFEINGLIVQIESDVFDKMKPKVIHFQTDDLLSLFQDGGFWLNSFQIITNPLKLENFYEIILDGYKFFNLKDENLCFFKHVPLNRAYLISISFNYNTYECTCTLSILFSTYFNLGNYSNNFRTYFTYLTYENLKMKNCMNYTFLNECLEKVKKCDIKTRNKIYSDYNLLDFSLNVEFYSIIISQIIISCGFLSNLINIIVLYTGYRDKNLKKETSKGLYKLMILNSLTNIIYFFIYSFHIINRCVEINGIYCSVIYKNKISQFFMIYFVEYLGSILKFWSSLTMIAISVARLSFLSSKNCLKEKKNFRSWLLLALFYSIVINLDKVFVIFVNDNEYVLDFDFSNEFPDRNSFINKLTIIRGGRNLKYHGEKSIIFYVLYVFNFCTNDIVLYAILTCLDLSICNSLRGNIKLKKLILTKISEFENLNFKVNVVIIFNMTILFGFRTTHLFINSYLFYLKLKPNLNNQNLCYKYGRMCSYFQEASEIFNLLANCYNIFLFYHLNKVFRILFLNLLNKFNFRNQSAIPLKT</sequence>
<keyword evidence="2" id="KW-0732">Signal</keyword>